<gene>
    <name evidence="2" type="ORF">ETU37_02335</name>
</gene>
<sequence length="431" mass="48076">MTERPDDFDPDLWFEPNRDAESAATSSSNEPTNVCRVAALSSMLAADEDPLRGLQPELSALGFAERLATGEVPFRHAAVEELRESAGRSFRSREEQRVEQWAAINQAADVASVYDFLLSVLQSPLERESAAAAVAIARDLHDQGGDGLIWSGWLNLALPDWDPWQLPDPELLRDYFEWDDVAWNSTLEQVRGTFAGQPLLWAQVLVELRLRLALRSADPVTRSLVHALFLTDDTTDIETEELEDGHAVPNVSLLIHGTNAWQGDWWRPGKGTFHHFVLSELRRDLYRGGARFGWNGYLRDTHRTLAARDLLDWAADLAPYGLRTVFAHSYGSDVAAKSWIFGLPVEELVLLSAPVNKAVVMAAAGIDHVVDVRLPFDPVLACARLFQRVSQSLPPLSNVDEVLLKWSLHHGASHDPLVWKAEDVVQRGHLI</sequence>
<dbReference type="EMBL" id="SDPU01000009">
    <property type="protein sequence ID" value="RYU14844.1"/>
    <property type="molecule type" value="Genomic_DNA"/>
</dbReference>
<keyword evidence="3" id="KW-1185">Reference proteome</keyword>
<evidence type="ECO:0000313" key="3">
    <source>
        <dbReference type="Proteomes" id="UP000291189"/>
    </source>
</evidence>
<organism evidence="2 3">
    <name type="scientific">Nocardioides iriomotensis</name>
    <dbReference type="NCBI Taxonomy" id="715784"/>
    <lineage>
        <taxon>Bacteria</taxon>
        <taxon>Bacillati</taxon>
        <taxon>Actinomycetota</taxon>
        <taxon>Actinomycetes</taxon>
        <taxon>Propionibacteriales</taxon>
        <taxon>Nocardioidaceae</taxon>
        <taxon>Nocardioides</taxon>
    </lineage>
</organism>
<dbReference type="Proteomes" id="UP000291189">
    <property type="component" value="Unassembled WGS sequence"/>
</dbReference>
<evidence type="ECO:0008006" key="4">
    <source>
        <dbReference type="Google" id="ProtNLM"/>
    </source>
</evidence>
<dbReference type="AlphaFoldDB" id="A0A4Q5J8B1"/>
<comment type="caution">
    <text evidence="2">The sequence shown here is derived from an EMBL/GenBank/DDBJ whole genome shotgun (WGS) entry which is preliminary data.</text>
</comment>
<evidence type="ECO:0000256" key="1">
    <source>
        <dbReference type="SAM" id="MobiDB-lite"/>
    </source>
</evidence>
<accession>A0A4Q5J8B1</accession>
<proteinExistence type="predicted"/>
<dbReference type="OrthoDB" id="4872090at2"/>
<dbReference type="RefSeq" id="WP_129985267.1">
    <property type="nucleotide sequence ID" value="NZ_SDPU01000009.1"/>
</dbReference>
<evidence type="ECO:0000313" key="2">
    <source>
        <dbReference type="EMBL" id="RYU14844.1"/>
    </source>
</evidence>
<feature type="region of interest" description="Disordered" evidence="1">
    <location>
        <begin position="1"/>
        <end position="31"/>
    </location>
</feature>
<protein>
    <recommendedName>
        <fullName evidence="4">Alpha/beta hydrolase</fullName>
    </recommendedName>
</protein>
<name>A0A4Q5J8B1_9ACTN</name>
<reference evidence="2 3" key="1">
    <citation type="submission" date="2019-01" db="EMBL/GenBank/DDBJ databases">
        <title>Nocardioides guangzhouensis sp. nov., an actinobacterium isolated from soil.</title>
        <authorList>
            <person name="Fu Y."/>
            <person name="Cai Y."/>
            <person name="Lin Z."/>
            <person name="Chen P."/>
        </authorList>
    </citation>
    <scope>NUCLEOTIDE SEQUENCE [LARGE SCALE GENOMIC DNA]</scope>
    <source>
        <strain evidence="2 3">NBRC 105384</strain>
    </source>
</reference>